<comment type="similarity">
    <text evidence="1">Belongs to the ice-binding protein family.</text>
</comment>
<evidence type="ECO:0000256" key="1">
    <source>
        <dbReference type="ARBA" id="ARBA00005445"/>
    </source>
</evidence>
<feature type="chain" id="PRO_5046458496" description="Autotransporter domain-containing protein" evidence="3">
    <location>
        <begin position="22"/>
        <end position="648"/>
    </location>
</feature>
<dbReference type="RefSeq" id="WP_188530215.1">
    <property type="nucleotide sequence ID" value="NZ_BMGI01000006.1"/>
</dbReference>
<sequence>MSKSLRVVAASALAAIPFSIAQVSESTAQELYDFGVIAGQSLTNTGPTTIVGDIAVSPGSSYTGSGSVTHTGATYLGDAVAARIQDDLTTLYMVLSGRTTSVGGDLTGQDLGGMVLSPGVYNFDTSAMISAGQTLTLDGGGDPNAIFIFNIGSTLTAQSGSAVVLQNGAQGGNVFYRIGSSATLDTTADLVGQLVALTSISLNTSATLGCGAAYARNGSVTLDSNTIGICTLAGNDFDTVVDESELTENELAIAEALSDYVAGGGVLPIGFAILAATQTAEELALSLAQLSGEVVTGVAPTGMQAMNAFLDTAVGSGSRPRNQVMAPSEPGIPAGMVREKIDAVYGGKLGAAQPGPVAPALAYPASLAAQPRPWDVWASAYGSRAVTDGDPNRGLQERTSQNLGFAAGLNHAVGSSSDIGIALSWNQANFALGNGFGSGTSDTLFVALRGQTSTDLGYLEAALAYGRSDITTDRTLTIAGVDRLIGATTADTFAAHVEAGYHMGNFTPFAGLRAQSYTTHAFSETAASGTSSYALQYDEHTTTSLRSELGLDMQWVNERDGGAMTTFGLRAAWAHEFASNQPGTRSFVNAPGVTFPASGAARDRDSLILAANAGMAASNGLYFDGAIKAEYSRSSRDLGGSLTVGYRW</sequence>
<evidence type="ECO:0000259" key="4">
    <source>
        <dbReference type="PROSITE" id="PS51208"/>
    </source>
</evidence>
<dbReference type="InterPro" id="IPR021884">
    <property type="entry name" value="Ice-bd_prot"/>
</dbReference>
<feature type="signal peptide" evidence="3">
    <location>
        <begin position="1"/>
        <end position="21"/>
    </location>
</feature>
<protein>
    <recommendedName>
        <fullName evidence="4">Autotransporter domain-containing protein</fullName>
    </recommendedName>
</protein>
<comment type="caution">
    <text evidence="5">The sequence shown here is derived from an EMBL/GenBank/DDBJ whole genome shotgun (WGS) entry which is preliminary data.</text>
</comment>
<dbReference type="SUPFAM" id="SSF103515">
    <property type="entry name" value="Autotransporter"/>
    <property type="match status" value="1"/>
</dbReference>
<name>A0ABQ1QX26_9RHOB</name>
<dbReference type="Pfam" id="PF11999">
    <property type="entry name" value="Ice_binding"/>
    <property type="match status" value="1"/>
</dbReference>
<feature type="domain" description="Autotransporter" evidence="4">
    <location>
        <begin position="369"/>
        <end position="648"/>
    </location>
</feature>
<evidence type="ECO:0000256" key="3">
    <source>
        <dbReference type="SAM" id="SignalP"/>
    </source>
</evidence>
<organism evidence="5 6">
    <name type="scientific">Sinisalibacter lacisalsi</name>
    <dbReference type="NCBI Taxonomy" id="1526570"/>
    <lineage>
        <taxon>Bacteria</taxon>
        <taxon>Pseudomonadati</taxon>
        <taxon>Pseudomonadota</taxon>
        <taxon>Alphaproteobacteria</taxon>
        <taxon>Rhodobacterales</taxon>
        <taxon>Roseobacteraceae</taxon>
        <taxon>Sinisalibacter</taxon>
    </lineage>
</organism>
<dbReference type="Gene3D" id="2.40.128.130">
    <property type="entry name" value="Autotransporter beta-domain"/>
    <property type="match status" value="1"/>
</dbReference>
<evidence type="ECO:0000313" key="5">
    <source>
        <dbReference type="EMBL" id="GGD47753.1"/>
    </source>
</evidence>
<dbReference type="SMART" id="SM00869">
    <property type="entry name" value="Autotransporter"/>
    <property type="match status" value="1"/>
</dbReference>
<keyword evidence="6" id="KW-1185">Reference proteome</keyword>
<evidence type="ECO:0000313" key="6">
    <source>
        <dbReference type="Proteomes" id="UP000617355"/>
    </source>
</evidence>
<dbReference type="Proteomes" id="UP000617355">
    <property type="component" value="Unassembled WGS sequence"/>
</dbReference>
<dbReference type="InterPro" id="IPR005546">
    <property type="entry name" value="Autotransporte_beta"/>
</dbReference>
<keyword evidence="2 3" id="KW-0732">Signal</keyword>
<dbReference type="EMBL" id="BMGI01000006">
    <property type="protein sequence ID" value="GGD47753.1"/>
    <property type="molecule type" value="Genomic_DNA"/>
</dbReference>
<dbReference type="InterPro" id="IPR036709">
    <property type="entry name" value="Autotransporte_beta_dom_sf"/>
</dbReference>
<accession>A0ABQ1QX26</accession>
<reference evidence="6" key="1">
    <citation type="journal article" date="2019" name="Int. J. Syst. Evol. Microbiol.">
        <title>The Global Catalogue of Microorganisms (GCM) 10K type strain sequencing project: providing services to taxonomists for standard genome sequencing and annotation.</title>
        <authorList>
            <consortium name="The Broad Institute Genomics Platform"/>
            <consortium name="The Broad Institute Genome Sequencing Center for Infectious Disease"/>
            <person name="Wu L."/>
            <person name="Ma J."/>
        </authorList>
    </citation>
    <scope>NUCLEOTIDE SEQUENCE [LARGE SCALE GENOMIC DNA]</scope>
    <source>
        <strain evidence="6">CGMCC 1.12922</strain>
    </source>
</reference>
<evidence type="ECO:0000256" key="2">
    <source>
        <dbReference type="ARBA" id="ARBA00022729"/>
    </source>
</evidence>
<dbReference type="PROSITE" id="PS51208">
    <property type="entry name" value="AUTOTRANSPORTER"/>
    <property type="match status" value="1"/>
</dbReference>
<gene>
    <name evidence="5" type="ORF">GCM10011358_34440</name>
</gene>
<proteinExistence type="inferred from homology"/>
<dbReference type="Pfam" id="PF03797">
    <property type="entry name" value="Autotransporter"/>
    <property type="match status" value="1"/>
</dbReference>